<name>A0A494VQ48_9SPHI</name>
<gene>
    <name evidence="3" type="ORF">HYN43_014540</name>
</gene>
<dbReference type="PROSITE" id="PS50835">
    <property type="entry name" value="IG_LIKE"/>
    <property type="match status" value="1"/>
</dbReference>
<organism evidence="3 4">
    <name type="scientific">Mucilaginibacter celer</name>
    <dbReference type="NCBI Taxonomy" id="2305508"/>
    <lineage>
        <taxon>Bacteria</taxon>
        <taxon>Pseudomonadati</taxon>
        <taxon>Bacteroidota</taxon>
        <taxon>Sphingobacteriia</taxon>
        <taxon>Sphingobacteriales</taxon>
        <taxon>Sphingobacteriaceae</taxon>
        <taxon>Mucilaginibacter</taxon>
    </lineage>
</organism>
<dbReference type="KEGG" id="muh:HYN43_014540"/>
<protein>
    <submittedName>
        <fullName evidence="3">Gliding motility-associated C-terminal domain-containing protein</fullName>
    </submittedName>
</protein>
<dbReference type="InterPro" id="IPR007110">
    <property type="entry name" value="Ig-like_dom"/>
</dbReference>
<dbReference type="InterPro" id="IPR013783">
    <property type="entry name" value="Ig-like_fold"/>
</dbReference>
<dbReference type="OrthoDB" id="1236981at2"/>
<sequence>MKNLAFPKNALLVLFILLALFNIKYANAQRLYATSEQHGATGVACVDCLVANAANAADGNVQTFSSLNVVVGVAAQTYQALIFPSVKTAGTPVTVKLGSGDKLLSLTALGGVYLQAYNGNAAIGTPVAVATLLTALSNNNQVEVSIKPTQTYDRIRVTVNGGLAGVLANTYLYDAFTTTTGAANCSAAIDELHGISAGLLGLGTDIGGVANPQNAIDGNINTASTLNAGVGLLGAYAQQTIIYSNQSVIGDSVRMTLSIPQALIDVGLLSNISVATYLGNTYNGDQTPINASLLNLRLLDLSSNRRKVTVTFAPTKVFDRVQLTLGGVANVLSTLDLYEAVRLIPRPVASINGILGTTALISPGNKATLTAGAVANTSFHWYTQATGGTAVANGASYTTPILNANTTYYVSASRTGCTDESERTQITLNVGNPVTPPVVPAGIRTYANAQQFGTGGLCLGCTVLNPANASDGNVQSYSTFSLPVGVGGQVYQDLTFPGGTKPAGTPLSVKLGTGDNLLNLTALGGITIQAYNGNTPVGSPASAATLVSVLSNNNQVELSFAPTAPYDKVRVTLNGGLVGALSSLYLYEGFVTTAGAATCNTAIDELHGISSALLNLGLNVGGVVNPQNAIDGDLNTASTLNAGVGLLGAYAQQTVIFSNPSVIGDSVRITVSVPEALLQVGLLAGSSVNTYYGNTDNNDQTFLSSSLLQLRLLDLTGNRRKVVITFVPTKVFDRVQLRLGGVANVLSTLDLYEIQRVIAKPVIKINNAVSTNASICTGTTATLTATAVANTVFHWYTQETGGSPVFTGAAFTTPVLTANATYYVAAMRAGCTDESDRTKVTVTVNAVPAAPVIATNTVSVCSGQTANFAATSVAGVTINWYSAATGGTLLHTGDTYTTAAITATKSFYAEAVVTGGTCASATRTKVTATLSAAPVAPTLTAANVTICSGSVATLAVSNPAAGITYTWYTAATGGTPVFTGPAYTTDALAADATYYVEAVNATGCSSAQRTTATVTVTPLPAAPTVSAANANLSAGQKTTISVTSPQAGLTYNWYTSANAASPIFTGTAFETPLLYTNTTYYVSAVNAGGCPSATRTAVTINVTINTNAPCTFANQQTVTVNGLCVGCNVANPALATDADTTTASTINVLAGLLGGNVQQELRFQQPGFTGDTIKLVLQNPNGLLGAAVLGNIGVTLYNGATQTANYQLNNALIKIFLLAGSSNKYAVYIPATGAYDRMTISINSGVASVLTPLNIYYASQQFPKSVFNPTAPEICKGSSAVVNITSPANGTFTWYNAPTGGTVVHTGSSYTTPALNANTTYYVEYTRGSCAGTVRFPVTILVDDVPAAPTVTAQNVTITSGQTATLNATASNGATIQWYDAATGGNLVHTGNPFTTPVLTANKIYYAATALGSCVSATRTPVNITVQPIVIPTVSVTPPTVALNAGHTTSFTATSTTPGVTFTWYTTPTGGTSIYTGATYTTPPQFANTTYYAEATVTATGVKSTTRAPGAVTINNQASSPVPCDAAIDQTNTTSGLLCVGCAVLNAGGAVDADRNTFSQLNVPIGLVASYASQTLRFANAGIAGDSVVVELGVPGTLASVSVLSQIQIGTYNGATFNNDYFSVNGSLINIQLLSGTNRFRVAFKATKAFDRVEVKLNAALAGVFSALNVYDASQSVAAPVIAATSVSTCSGSPVTISATVPANVIVKWYTSATGGTAVGTGANFTTPALTASTTYYAEASRSSDGCAQTVRTPVNINVTTIPAAPVVATPNLTVCAGQTATFNVTPVSGVTYGWYSAATGGTLVHTGNSFTTAAINATTSYYVQAVSGGSCVSTTRTQVTATLAPPPTAPTLSSSDLSICDGSVATLAVSNPDAATTYNWYTTATGGAPVFTGPTYTTAALHNNTSYYVEAVNAGGCTSATRAQANVTVVPLPANPTLATNNTSVAAGQKTTIGVTNAQTGVTYNWYTSANAATPVFTGTTFQTPLLYSNTTYYVSGVNGTGCTSASRTSITINVTIDTNAPCTFANAQTVTVNGVCIGCGVTNPALSTDADTTTASTINVLAGLIGGYAQQELRFQQLGFAGDTIKLVLQNPNGLLSAAVLGNIQVRLFNGATQTASLVLNSGLIKVYLLAGSSNKYAVYIPATAAYDRITVRINSGVASLLTPLNIYYAAQQFPKPVFNPTAPEICKGSSAVININSPANGTFTWYDAPVGGTVVNTGTSYTTPALTANTTYYVEYSRGSCASTVRFPVSVIVDDAPPAPTVTAQNVTITAGQTATLNATASNGATIQWFDAPTGGNLVFTGNPYVTPVLTATKTYYAGTALGNCVSATRTPVIITVVPVVIPDVNVNPPTVTVSPGQTTSFTASSTTPGAVFNWFTTPTGGTTIFTGATYTTQPQFNNTVYYAESSIPATGAKSATRATGIVTVNQQGTNPVPCDAAIDQTNTTSGVLCVGCGVLNAGGSVDADRNTFSQLNVPVGLLNAYASQTLRFANTAIAGDSVIVELGVPGTLASVSVLSQIQIGTYKGATFNNDYFSVNGSLINIQLLSGTSRFRVAFKAAHDFDRVEVRLNAAVAGVFSALNVYDASQSVPAPVIAASPVTTCAGSQATLTATAPANVTVRWYTSATGGSPVFTGATFTTPALTASTTYYAEASRTADGCSQAVRTPVQVNVTPPPAAPVVAVPNTTVCSGQPATFAVTAVNGTTYNWYSAATGGTLVHTGNTFTTAALTATTSYYVEAVNGGQCSSSARTKVTANVTATPVDPTVSQASTQTCSGSSVTLSASSTQPGVTFTWYTSATGGTPVHTGAQFVTPALTANTSYYVEASTGTCTSANRAKADVIVNPAPVAPTVTVNAAGGQITSGQTAQLSATSTTANVTFNWYTSAAGGTAVHTGATFTTPALTTNTTYYVEAVSNATGCISTTRTPVTVIVNPVFSTSCDFASTQTNSVSGVACLLCGVTGADNSVDTDTTNFSQLTLGVGAVGYVGQKLIFGDAGLAGDTVTVKIKVPVNLASVGVLSQLQIGSFNGNTDNGDRIALSNTAIKITILAGGQTALVKFVPKAAYNAVEVRLTTTVSLFNSLNIYYATKQVPIAQLTAKNVNICAGGTATFAVANPVAGVTYKWYSLAAGGTLLHTGNTYTTGVLNTTTTVYVESSRTSNSCPNPNRVAATANVTPAPVNPVLAQTAVSICSGDAVTLSVTNAGGATVNWYDAPTGGTLVFTGANYQVTPIATVSYYAELINATCTSPSRTQATITVNPRPAAPGVQSANVQVCPGSTATLAVLNPMAGVNYVWYSAATGGTALHTGNTYTTAAITQDQTFYVEAVNATTSCSNNGARTSVNVTVTNQLTAPVLSAATTTVCSGGTATLSVQNPVNGLTYKWYTAATGGAPVFTGSTFTINNLTADVSYFVESSNSSGCVSDTRARADITVTPIPNAPQVQASAGGLNICAGESASLSIVNPQTGVVYRWYTAATGGTLLFTGTQFNTPVLAANTTYYVEASQAGNCNASSRTSVTVTVNPMPADPVLASANTLVCLGSPATLKIQSPVAGITYQWFSDAAQTTKVFEGTTYTTGPITANTTYYVAAVNASGCQSANLTSAQVTIQAAPSAPVVANGNTVQTCVNSTVTLNISNPQAALTYNWYSAANGGTPLFTGTSFTTPALAGNVTYYVEAVNSTGCTSTGRTSVSINVNQIPTPPTVTAQGGGNTVVCSGGTITLVATSTTAGVSFNWYTAATGGQPVFTGATYTTPPITAATTYYVEAVNTGNCVSTTRTAVQVTIGNTTAPTPQVDAADLSVCQNSAATIHITNPVAGTTYNWYSVATGGSSLYTGTAFTTPALSANTTYYVQASNSQNCNASARLAVNVVIVPQPNTPVPTLANVPVCVGGSATLSVQSPQAGVIYKWYSNATRTNLLFTGPTYNTDPIQANTSFYVDASNGSCSSSSVATVQVSVVAPPSAPLLVSNAVSACVGAQAQLSISNPQNGFTYNWYTSASATAPVYTGTVFTTPSLSATTNYYAEAVNGTGCSSTSRTSATVSVIASPGAPTVDAPNAGICPGSTATLNVSNNTNNATIRWYTVATGGTAIATGNSFTTPALNQNTTYYVEASNANGCNSGTRTSVTVQVLQKLAAPVVSVGETTPTTITFNWPAVQGATGYEISLNNGSTFTSVANNLSYQVTGLQPLQSATIVVRALGASACQLSDNSAAVTGTTTNPLGNGIFIPNAFTPNGDGNNDTFLVYGNLIKSMNMSIYDQWGGLLFKSVNQSAGWDGTYKGTAQPVGVYVYYVEATLANGEVIKRKGTINLLR</sequence>
<dbReference type="Gene3D" id="2.60.40.10">
    <property type="entry name" value="Immunoglobulins"/>
    <property type="match status" value="1"/>
</dbReference>
<evidence type="ECO:0000259" key="2">
    <source>
        <dbReference type="PROSITE" id="PS50853"/>
    </source>
</evidence>
<dbReference type="InterPro" id="IPR044023">
    <property type="entry name" value="Ig_7"/>
</dbReference>
<feature type="domain" description="Fibronectin type-III" evidence="2">
    <location>
        <begin position="4131"/>
        <end position="4215"/>
    </location>
</feature>
<dbReference type="RefSeq" id="WP_119410037.1">
    <property type="nucleotide sequence ID" value="NZ_CP032869.1"/>
</dbReference>
<dbReference type="InterPro" id="IPR003599">
    <property type="entry name" value="Ig_sub"/>
</dbReference>
<dbReference type="PROSITE" id="PS50853">
    <property type="entry name" value="FN3"/>
    <property type="match status" value="1"/>
</dbReference>
<dbReference type="Proteomes" id="UP000270046">
    <property type="component" value="Chromosome"/>
</dbReference>
<evidence type="ECO:0000313" key="4">
    <source>
        <dbReference type="Proteomes" id="UP000270046"/>
    </source>
</evidence>
<keyword evidence="4" id="KW-1185">Reference proteome</keyword>
<evidence type="ECO:0000259" key="1">
    <source>
        <dbReference type="PROSITE" id="PS50835"/>
    </source>
</evidence>
<dbReference type="SMART" id="SM00409">
    <property type="entry name" value="IG"/>
    <property type="match status" value="13"/>
</dbReference>
<reference evidence="3 4" key="1">
    <citation type="submission" date="2018-10" db="EMBL/GenBank/DDBJ databases">
        <title>Genome sequencing of Mucilaginibacter sp. HYN0043.</title>
        <authorList>
            <person name="Kim M."/>
            <person name="Yi H."/>
        </authorList>
    </citation>
    <scope>NUCLEOTIDE SEQUENCE [LARGE SCALE GENOMIC DNA]</scope>
    <source>
        <strain evidence="3 4">HYN0043</strain>
    </source>
</reference>
<dbReference type="EMBL" id="CP032869">
    <property type="protein sequence ID" value="AYL96439.1"/>
    <property type="molecule type" value="Genomic_DNA"/>
</dbReference>
<dbReference type="Pfam" id="PF19081">
    <property type="entry name" value="Ig_7"/>
    <property type="match status" value="31"/>
</dbReference>
<dbReference type="InterPro" id="IPR003961">
    <property type="entry name" value="FN3_dom"/>
</dbReference>
<proteinExistence type="predicted"/>
<dbReference type="NCBIfam" id="TIGR04131">
    <property type="entry name" value="Bac_Flav_CTERM"/>
    <property type="match status" value="1"/>
</dbReference>
<dbReference type="Pfam" id="PF13585">
    <property type="entry name" value="CHU_C"/>
    <property type="match status" value="1"/>
</dbReference>
<feature type="domain" description="Ig-like" evidence="1">
    <location>
        <begin position="1432"/>
        <end position="1535"/>
    </location>
</feature>
<dbReference type="InterPro" id="IPR026341">
    <property type="entry name" value="T9SS_type_B"/>
</dbReference>
<accession>A0A494VQ48</accession>
<evidence type="ECO:0000313" key="3">
    <source>
        <dbReference type="EMBL" id="AYL96439.1"/>
    </source>
</evidence>